<feature type="transmembrane region" description="Helical" evidence="1">
    <location>
        <begin position="12"/>
        <end position="35"/>
    </location>
</feature>
<comment type="caution">
    <text evidence="2">The sequence shown here is derived from an EMBL/GenBank/DDBJ whole genome shotgun (WGS) entry which is preliminary data.</text>
</comment>
<feature type="transmembrane region" description="Helical" evidence="1">
    <location>
        <begin position="207"/>
        <end position="226"/>
    </location>
</feature>
<feature type="transmembrane region" description="Helical" evidence="1">
    <location>
        <begin position="75"/>
        <end position="95"/>
    </location>
</feature>
<dbReference type="EMBL" id="CBSW010000268">
    <property type="protein sequence ID" value="CDG98908.1"/>
    <property type="molecule type" value="Genomic_DNA"/>
</dbReference>
<dbReference type="AlphaFoldDB" id="A0A077NK30"/>
<feature type="transmembrane region" description="Helical" evidence="1">
    <location>
        <begin position="399"/>
        <end position="417"/>
    </location>
</feature>
<evidence type="ECO:0000256" key="1">
    <source>
        <dbReference type="SAM" id="Phobius"/>
    </source>
</evidence>
<keyword evidence="1" id="KW-0472">Membrane</keyword>
<reference evidence="2" key="1">
    <citation type="submission" date="2013-07" db="EMBL/GenBank/DDBJ databases">
        <title>Sub-species coevolution in mutualistic symbiosis.</title>
        <authorList>
            <person name="Murfin K."/>
            <person name="Klassen J."/>
            <person name="Lee M."/>
            <person name="Forst S."/>
            <person name="Stock P."/>
            <person name="Goodrich-Blair H."/>
        </authorList>
    </citation>
    <scope>NUCLEOTIDE SEQUENCE [LARGE SCALE GENOMIC DNA]</scope>
    <source>
        <strain evidence="2">Puntauvense</strain>
    </source>
</reference>
<keyword evidence="1" id="KW-0812">Transmembrane</keyword>
<dbReference type="HOGENOM" id="CLU_050515_0_0_6"/>
<protein>
    <recommendedName>
        <fullName evidence="3">O-antigen polymerase</fullName>
    </recommendedName>
</protein>
<feature type="transmembrane region" description="Helical" evidence="1">
    <location>
        <begin position="377"/>
        <end position="393"/>
    </location>
</feature>
<sequence>MIIFKLLEKRSIYIFISLAYKFLLDIAYINFVSPLYKYTGFHKNLDISQYLIGWILFFLLLYLSPHNIKKTSDYFISQAIFSLLTPLIVLYGMDFNLTIEPIFYSILSILFIKSLICLPIKPPKIPIIKNGEYIFYITSFFMVLYLVFWYVLSGAVKNINFDPRKVYDFREINSNLTDISILAYINEWVYNVFSLSLLGYALWKKKYILFTFVFICQIFFYSISAHKSVLFTPLFVIGIYCYFRHTRALSTIPLFFSSTIIIGLILYNTIGEITFPSMFIRRVFFVPAQLTYIYFDFFNQNDYEMWGNSILKSIRPSIYAEGVPKAIGVYIGNDIYANNGYISSGFAQAGAVGILLYSLILGIYLKWLDIWSNKVPELWLSIILVITPLRSLLISSDLFTVMLTHGLIVATFMLILLRKK</sequence>
<feature type="transmembrane region" description="Helical" evidence="1">
    <location>
        <begin position="101"/>
        <end position="121"/>
    </location>
</feature>
<organism evidence="2">
    <name type="scientific">Xenorhabdus bovienii str. puntauvense</name>
    <dbReference type="NCBI Taxonomy" id="1398201"/>
    <lineage>
        <taxon>Bacteria</taxon>
        <taxon>Pseudomonadati</taxon>
        <taxon>Pseudomonadota</taxon>
        <taxon>Gammaproteobacteria</taxon>
        <taxon>Enterobacterales</taxon>
        <taxon>Morganellaceae</taxon>
        <taxon>Xenorhabdus</taxon>
    </lineage>
</organism>
<dbReference type="Proteomes" id="UP000028511">
    <property type="component" value="Unassembled WGS sequence"/>
</dbReference>
<accession>A0A077NK30</accession>
<gene>
    <name evidence="2" type="ORF">XBP1_620057</name>
</gene>
<feature type="transmembrane region" description="Helical" evidence="1">
    <location>
        <begin position="246"/>
        <end position="267"/>
    </location>
</feature>
<feature type="transmembrane region" description="Helical" evidence="1">
    <location>
        <begin position="181"/>
        <end position="200"/>
    </location>
</feature>
<dbReference type="RefSeq" id="WP_038213615.1">
    <property type="nucleotide sequence ID" value="NZ_CAWLWN010000060.1"/>
</dbReference>
<name>A0A077NK30_XENBV</name>
<feature type="transmembrane region" description="Helical" evidence="1">
    <location>
        <begin position="47"/>
        <end position="63"/>
    </location>
</feature>
<feature type="transmembrane region" description="Helical" evidence="1">
    <location>
        <begin position="346"/>
        <end position="365"/>
    </location>
</feature>
<evidence type="ECO:0000313" key="2">
    <source>
        <dbReference type="EMBL" id="CDG98908.1"/>
    </source>
</evidence>
<feature type="transmembrane region" description="Helical" evidence="1">
    <location>
        <begin position="133"/>
        <end position="152"/>
    </location>
</feature>
<proteinExistence type="predicted"/>
<feature type="transmembrane region" description="Helical" evidence="1">
    <location>
        <begin position="279"/>
        <end position="295"/>
    </location>
</feature>
<keyword evidence="1" id="KW-1133">Transmembrane helix</keyword>
<evidence type="ECO:0008006" key="3">
    <source>
        <dbReference type="Google" id="ProtNLM"/>
    </source>
</evidence>